<evidence type="ECO:0000313" key="2">
    <source>
        <dbReference type="EMBL" id="MBZ9566739.1"/>
    </source>
</evidence>
<feature type="signal peptide" evidence="1">
    <location>
        <begin position="1"/>
        <end position="20"/>
    </location>
</feature>
<proteinExistence type="predicted"/>
<feature type="chain" id="PRO_5045640166" description="Penicillin-binding protein activator LpoB" evidence="1">
    <location>
        <begin position="21"/>
        <end position="162"/>
    </location>
</feature>
<keyword evidence="1" id="KW-0732">Signal</keyword>
<dbReference type="Proteomes" id="UP001319883">
    <property type="component" value="Unassembled WGS sequence"/>
</dbReference>
<evidence type="ECO:0000256" key="1">
    <source>
        <dbReference type="SAM" id="SignalP"/>
    </source>
</evidence>
<comment type="caution">
    <text evidence="2">The sequence shown here is derived from an EMBL/GenBank/DDBJ whole genome shotgun (WGS) entry which is preliminary data.</text>
</comment>
<accession>A0ABS7WX78</accession>
<dbReference type="RefSeq" id="WP_224420266.1">
    <property type="nucleotide sequence ID" value="NZ_JAGXFD010000001.1"/>
</dbReference>
<dbReference type="PROSITE" id="PS51257">
    <property type="entry name" value="PROKAR_LIPOPROTEIN"/>
    <property type="match status" value="1"/>
</dbReference>
<evidence type="ECO:0000313" key="3">
    <source>
        <dbReference type="Proteomes" id="UP001319883"/>
    </source>
</evidence>
<organism evidence="2 3">
    <name type="scientific">Modicisalibacter tunisiensis</name>
    <dbReference type="NCBI Taxonomy" id="390637"/>
    <lineage>
        <taxon>Bacteria</taxon>
        <taxon>Pseudomonadati</taxon>
        <taxon>Pseudomonadota</taxon>
        <taxon>Gammaproteobacteria</taxon>
        <taxon>Oceanospirillales</taxon>
        <taxon>Halomonadaceae</taxon>
        <taxon>Modicisalibacter</taxon>
    </lineage>
</organism>
<protein>
    <recommendedName>
        <fullName evidence="4">Penicillin-binding protein activator LpoB</fullName>
    </recommendedName>
</protein>
<reference evidence="2 3" key="1">
    <citation type="submission" date="2021-05" db="EMBL/GenBank/DDBJ databases">
        <title>Petroleum and Energy Research Collection (APPE): ex situ preservation of microbial diversity associated with the oil industry and exploitation of its biotechnological potential.</title>
        <authorList>
            <person name="Paixao C.T.M."/>
            <person name="Gomes M.B."/>
            <person name="Oliveira V.M."/>
        </authorList>
    </citation>
    <scope>NUCLEOTIDE SEQUENCE [LARGE SCALE GENOMIC DNA]</scope>
    <source>
        <strain evidence="2 3">LIT2</strain>
    </source>
</reference>
<gene>
    <name evidence="2" type="ORF">KGQ91_03450</name>
</gene>
<evidence type="ECO:0008006" key="4">
    <source>
        <dbReference type="Google" id="ProtNLM"/>
    </source>
</evidence>
<keyword evidence="3" id="KW-1185">Reference proteome</keyword>
<dbReference type="EMBL" id="JAGXFD010000001">
    <property type="protein sequence ID" value="MBZ9566739.1"/>
    <property type="molecule type" value="Genomic_DNA"/>
</dbReference>
<sequence>MKRTLCSLCLALLLAACAGAPPSSTTPERRALQGLSQRAAEAAMTAPHWAIPAEERVLLLAPPRVDADLPIATDTFREALTRALLGRDGGPQVLNWKPTANESAAPDNQWILESRLQTEGPILALSDRRLLPYRLELTLRRPGSDAPRWRYHIDGALDASAL</sequence>
<name>A0ABS7WX78_9GAMM</name>